<organism evidence="1 2">
    <name type="scientific">Gymnopilus dilepis</name>
    <dbReference type="NCBI Taxonomy" id="231916"/>
    <lineage>
        <taxon>Eukaryota</taxon>
        <taxon>Fungi</taxon>
        <taxon>Dikarya</taxon>
        <taxon>Basidiomycota</taxon>
        <taxon>Agaricomycotina</taxon>
        <taxon>Agaricomycetes</taxon>
        <taxon>Agaricomycetidae</taxon>
        <taxon>Agaricales</taxon>
        <taxon>Agaricineae</taxon>
        <taxon>Hymenogastraceae</taxon>
        <taxon>Gymnopilus</taxon>
    </lineage>
</organism>
<dbReference type="AlphaFoldDB" id="A0A409Y3T5"/>
<accession>A0A409Y3T5</accession>
<gene>
    <name evidence="1" type="ORF">CVT26_001887</name>
</gene>
<dbReference type="EMBL" id="NHYE01001208">
    <property type="protein sequence ID" value="PPQ97704.1"/>
    <property type="molecule type" value="Genomic_DNA"/>
</dbReference>
<dbReference type="InParanoid" id="A0A409Y3T5"/>
<evidence type="ECO:0000313" key="1">
    <source>
        <dbReference type="EMBL" id="PPQ97704.1"/>
    </source>
</evidence>
<proteinExistence type="predicted"/>
<evidence type="ECO:0000313" key="2">
    <source>
        <dbReference type="Proteomes" id="UP000284706"/>
    </source>
</evidence>
<keyword evidence="2" id="KW-1185">Reference proteome</keyword>
<dbReference type="Proteomes" id="UP000284706">
    <property type="component" value="Unassembled WGS sequence"/>
</dbReference>
<comment type="caution">
    <text evidence="1">The sequence shown here is derived from an EMBL/GenBank/DDBJ whole genome shotgun (WGS) entry which is preliminary data.</text>
</comment>
<protein>
    <submittedName>
        <fullName evidence="1">Uncharacterized protein</fullName>
    </submittedName>
</protein>
<name>A0A409Y3T5_9AGAR</name>
<reference evidence="1 2" key="1">
    <citation type="journal article" date="2018" name="Evol. Lett.">
        <title>Horizontal gene cluster transfer increased hallucinogenic mushroom diversity.</title>
        <authorList>
            <person name="Reynolds H.T."/>
            <person name="Vijayakumar V."/>
            <person name="Gluck-Thaler E."/>
            <person name="Korotkin H.B."/>
            <person name="Matheny P.B."/>
            <person name="Slot J.C."/>
        </authorList>
    </citation>
    <scope>NUCLEOTIDE SEQUENCE [LARGE SCALE GENOMIC DNA]</scope>
    <source>
        <strain evidence="1 2">SRW20</strain>
    </source>
</reference>
<sequence length="86" mass="9340">MGVLKISTPSVPSYHANLRELWQPDAGGIASEHGLGATIGGADHGGFARVPSPARIREMTDEAHTDHIRLRLTRGAAEIEDTERWQ</sequence>